<evidence type="ECO:0000313" key="1">
    <source>
        <dbReference type="EMBL" id="GGN54892.1"/>
    </source>
</evidence>
<accession>A0ABQ2JT69</accession>
<sequence>MFPVAPVTTITGALSGEWAGWVGLAAFMGVVSAFPLSGRGAADEEEGEEERGEWRAGRGRGWLWAGSPGGVTVVQRGPRAGQFFIKGGATRRAYTTYVRCNLRSRDPLMVGCTDAHPHTHTLARARRAAR</sequence>
<name>A0ABQ2JT69_9ACTN</name>
<protein>
    <submittedName>
        <fullName evidence="1">Uncharacterized protein</fullName>
    </submittedName>
</protein>
<reference evidence="2" key="1">
    <citation type="journal article" date="2019" name="Int. J. Syst. Evol. Microbiol.">
        <title>The Global Catalogue of Microorganisms (GCM) 10K type strain sequencing project: providing services to taxonomists for standard genome sequencing and annotation.</title>
        <authorList>
            <consortium name="The Broad Institute Genomics Platform"/>
            <consortium name="The Broad Institute Genome Sequencing Center for Infectious Disease"/>
            <person name="Wu L."/>
            <person name="Ma J."/>
        </authorList>
    </citation>
    <scope>NUCLEOTIDE SEQUENCE [LARGE SCALE GENOMIC DNA]</scope>
    <source>
        <strain evidence="2">CGMCC 4.7323</strain>
    </source>
</reference>
<keyword evidence="2" id="KW-1185">Reference proteome</keyword>
<evidence type="ECO:0000313" key="2">
    <source>
        <dbReference type="Proteomes" id="UP000600080"/>
    </source>
</evidence>
<proteinExistence type="predicted"/>
<gene>
    <name evidence="1" type="ORF">GCM10012285_48110</name>
</gene>
<organism evidence="1 2">
    <name type="scientific">Streptomyces kronopolitis</name>
    <dbReference type="NCBI Taxonomy" id="1612435"/>
    <lineage>
        <taxon>Bacteria</taxon>
        <taxon>Bacillati</taxon>
        <taxon>Actinomycetota</taxon>
        <taxon>Actinomycetes</taxon>
        <taxon>Kitasatosporales</taxon>
        <taxon>Streptomycetaceae</taxon>
        <taxon>Streptomyces</taxon>
    </lineage>
</organism>
<dbReference type="EMBL" id="BMND01000023">
    <property type="protein sequence ID" value="GGN54892.1"/>
    <property type="molecule type" value="Genomic_DNA"/>
</dbReference>
<comment type="caution">
    <text evidence="1">The sequence shown here is derived from an EMBL/GenBank/DDBJ whole genome shotgun (WGS) entry which is preliminary data.</text>
</comment>
<dbReference type="Proteomes" id="UP000600080">
    <property type="component" value="Unassembled WGS sequence"/>
</dbReference>